<dbReference type="RefSeq" id="WP_126459809.1">
    <property type="nucleotide sequence ID" value="NZ_AP018721.1"/>
</dbReference>
<evidence type="ECO:0000313" key="2">
    <source>
        <dbReference type="Proteomes" id="UP000295135"/>
    </source>
</evidence>
<protein>
    <submittedName>
        <fullName evidence="1">Uncharacterized protein</fullName>
    </submittedName>
</protein>
<reference evidence="1 2" key="1">
    <citation type="submission" date="2019-03" db="EMBL/GenBank/DDBJ databases">
        <title>Genomic Encyclopedia of Type Strains, Phase IV (KMG-IV): sequencing the most valuable type-strain genomes for metagenomic binning, comparative biology and taxonomic classification.</title>
        <authorList>
            <person name="Goeker M."/>
        </authorList>
    </citation>
    <scope>NUCLEOTIDE SEQUENCE [LARGE SCALE GENOMIC DNA]</scope>
    <source>
        <strain evidence="1 2">DSM 103923</strain>
    </source>
</reference>
<sequence>MTNQRPIFDKTHPENYQITIEVGDMLSEHGLTRMTLAGDGHVTAEWLGKIRGAVETAKQLPTHYTGTLKHHDPIDLLLKASQFNWDRKFPSRPGIPDEAIVVWQFGEKGAPGAEVKVWLREAEKDPLMGPLLQGLREELADLSDNHIYL</sequence>
<dbReference type="Proteomes" id="UP000295135">
    <property type="component" value="Unassembled WGS sequence"/>
</dbReference>
<organism evidence="1 2">
    <name type="scientific">Sulfuritortus calidifontis</name>
    <dbReference type="NCBI Taxonomy" id="1914471"/>
    <lineage>
        <taxon>Bacteria</taxon>
        <taxon>Pseudomonadati</taxon>
        <taxon>Pseudomonadota</taxon>
        <taxon>Betaproteobacteria</taxon>
        <taxon>Nitrosomonadales</taxon>
        <taxon>Thiobacillaceae</taxon>
        <taxon>Sulfuritortus</taxon>
    </lineage>
</organism>
<dbReference type="EMBL" id="SLZY01000001">
    <property type="protein sequence ID" value="TCS73847.1"/>
    <property type="molecule type" value="Genomic_DNA"/>
</dbReference>
<name>A0A4V6NYS7_9PROT</name>
<dbReference type="AlphaFoldDB" id="A0A4V6NYS7"/>
<comment type="caution">
    <text evidence="1">The sequence shown here is derived from an EMBL/GenBank/DDBJ whole genome shotgun (WGS) entry which is preliminary data.</text>
</comment>
<keyword evidence="2" id="KW-1185">Reference proteome</keyword>
<accession>A0A4V6NYS7</accession>
<gene>
    <name evidence="1" type="ORF">EDC61_10169</name>
</gene>
<evidence type="ECO:0000313" key="1">
    <source>
        <dbReference type="EMBL" id="TCS73847.1"/>
    </source>
</evidence>
<proteinExistence type="predicted"/>